<reference evidence="9 10" key="1">
    <citation type="submission" date="2016-10" db="EMBL/GenBank/DDBJ databases">
        <authorList>
            <person name="de Groot N.N."/>
        </authorList>
    </citation>
    <scope>NUCLEOTIDE SEQUENCE [LARGE SCALE GENOMIC DNA]</scope>
    <source>
        <strain evidence="9 10">ATCC 51327</strain>
    </source>
</reference>
<dbReference type="InterPro" id="IPR001789">
    <property type="entry name" value="Sig_transdc_resp-reg_receiver"/>
</dbReference>
<evidence type="ECO:0000256" key="3">
    <source>
        <dbReference type="ARBA" id="ARBA00023125"/>
    </source>
</evidence>
<evidence type="ECO:0000256" key="6">
    <source>
        <dbReference type="PROSITE-ProRule" id="PRU00169"/>
    </source>
</evidence>
<proteinExistence type="predicted"/>
<evidence type="ECO:0000259" key="8">
    <source>
        <dbReference type="PROSITE" id="PS50110"/>
    </source>
</evidence>
<dbReference type="Pfam" id="PF00072">
    <property type="entry name" value="Response_reg"/>
    <property type="match status" value="1"/>
</dbReference>
<dbReference type="InterPro" id="IPR009057">
    <property type="entry name" value="Homeodomain-like_sf"/>
</dbReference>
<keyword evidence="2" id="KW-0805">Transcription regulation</keyword>
<feature type="modified residue" description="4-aspartylphosphate" evidence="6">
    <location>
        <position position="55"/>
    </location>
</feature>
<sequence>MYNVAVIDDEWWILQGILKTFNFKENGFKVVLATTDAEKAFSFLQSNQLDAVFTDIRMPEFSGIELLEKSRKLGSVSEFIIISGYAEFSYAQDAIRAGAFDYCLKPIKKTKADSILKSLKEKLNNKNTNSKNKRIKKKLIDNKFAEIDNPDFRQLLNYIAVNYSKRLYLKNLAKKFGFNSNYICHLFNKYLAQSFSEYLTNLRMDKAIELLKQNKLTISEIANQTGYNDYYYFNKVFKKYFGITATEYRKKYSEI</sequence>
<keyword evidence="3" id="KW-0238">DNA-binding</keyword>
<gene>
    <name evidence="9" type="ORF">SAMN02983006_01816</name>
</gene>
<evidence type="ECO:0000256" key="1">
    <source>
        <dbReference type="ARBA" id="ARBA00018672"/>
    </source>
</evidence>
<dbReference type="SMART" id="SM00448">
    <property type="entry name" value="REC"/>
    <property type="match status" value="1"/>
</dbReference>
<dbReference type="InterPro" id="IPR018062">
    <property type="entry name" value="HTH_AraC-typ_CS"/>
</dbReference>
<dbReference type="GO" id="GO:0043565">
    <property type="term" value="F:sequence-specific DNA binding"/>
    <property type="evidence" value="ECO:0007669"/>
    <property type="project" value="InterPro"/>
</dbReference>
<dbReference type="PROSITE" id="PS00041">
    <property type="entry name" value="HTH_ARAC_FAMILY_1"/>
    <property type="match status" value="1"/>
</dbReference>
<dbReference type="Gene3D" id="3.40.50.2300">
    <property type="match status" value="1"/>
</dbReference>
<dbReference type="CDD" id="cd17536">
    <property type="entry name" value="REC_YesN-like"/>
    <property type="match status" value="1"/>
</dbReference>
<protein>
    <recommendedName>
        <fullName evidence="1">Stage 0 sporulation protein A homolog</fullName>
    </recommendedName>
</protein>
<dbReference type="EMBL" id="FOTI01000025">
    <property type="protein sequence ID" value="SFL70010.1"/>
    <property type="molecule type" value="Genomic_DNA"/>
</dbReference>
<evidence type="ECO:0000313" key="9">
    <source>
        <dbReference type="EMBL" id="SFL70010.1"/>
    </source>
</evidence>
<name>A0A1I4JU05_9FIRM</name>
<dbReference type="SUPFAM" id="SSF46689">
    <property type="entry name" value="Homeodomain-like"/>
    <property type="match status" value="1"/>
</dbReference>
<dbReference type="InterPro" id="IPR018060">
    <property type="entry name" value="HTH_AraC"/>
</dbReference>
<dbReference type="GO" id="GO:0003700">
    <property type="term" value="F:DNA-binding transcription factor activity"/>
    <property type="evidence" value="ECO:0007669"/>
    <property type="project" value="InterPro"/>
</dbReference>
<dbReference type="AlphaFoldDB" id="A0A1I4JU05"/>
<dbReference type="InterPro" id="IPR011006">
    <property type="entry name" value="CheY-like_superfamily"/>
</dbReference>
<dbReference type="PROSITE" id="PS50110">
    <property type="entry name" value="RESPONSE_REGULATORY"/>
    <property type="match status" value="1"/>
</dbReference>
<dbReference type="SMART" id="SM00342">
    <property type="entry name" value="HTH_ARAC"/>
    <property type="match status" value="1"/>
</dbReference>
<dbReference type="PROSITE" id="PS01124">
    <property type="entry name" value="HTH_ARAC_FAMILY_2"/>
    <property type="match status" value="1"/>
</dbReference>
<keyword evidence="10" id="KW-1185">Reference proteome</keyword>
<feature type="domain" description="HTH araC/xylS-type" evidence="7">
    <location>
        <begin position="153"/>
        <end position="251"/>
    </location>
</feature>
<dbReference type="Proteomes" id="UP000199006">
    <property type="component" value="Unassembled WGS sequence"/>
</dbReference>
<evidence type="ECO:0000259" key="7">
    <source>
        <dbReference type="PROSITE" id="PS01124"/>
    </source>
</evidence>
<comment type="function">
    <text evidence="5">May play the central regulatory role in sporulation. It may be an element of the effector pathway responsible for the activation of sporulation genes in response to nutritional stress. Spo0A may act in concert with spo0H (a sigma factor) to control the expression of some genes that are critical to the sporulation process.</text>
</comment>
<keyword evidence="4" id="KW-0804">Transcription</keyword>
<accession>A0A1I4JU05</accession>
<evidence type="ECO:0000256" key="5">
    <source>
        <dbReference type="ARBA" id="ARBA00024867"/>
    </source>
</evidence>
<dbReference type="GO" id="GO:0000160">
    <property type="term" value="P:phosphorelay signal transduction system"/>
    <property type="evidence" value="ECO:0007669"/>
    <property type="project" value="InterPro"/>
</dbReference>
<dbReference type="PANTHER" id="PTHR43280:SF2">
    <property type="entry name" value="HTH-TYPE TRANSCRIPTIONAL REGULATOR EXSA"/>
    <property type="match status" value="1"/>
</dbReference>
<dbReference type="PRINTS" id="PR00032">
    <property type="entry name" value="HTHARAC"/>
</dbReference>
<evidence type="ECO:0000256" key="2">
    <source>
        <dbReference type="ARBA" id="ARBA00023015"/>
    </source>
</evidence>
<feature type="domain" description="Response regulatory" evidence="8">
    <location>
        <begin position="3"/>
        <end position="120"/>
    </location>
</feature>
<evidence type="ECO:0000256" key="4">
    <source>
        <dbReference type="ARBA" id="ARBA00023163"/>
    </source>
</evidence>
<dbReference type="RefSeq" id="WP_089861897.1">
    <property type="nucleotide sequence ID" value="NZ_FOTI01000025.1"/>
</dbReference>
<dbReference type="OrthoDB" id="9809318at2"/>
<dbReference type="Gene3D" id="1.10.10.60">
    <property type="entry name" value="Homeodomain-like"/>
    <property type="match status" value="2"/>
</dbReference>
<dbReference type="PANTHER" id="PTHR43280">
    <property type="entry name" value="ARAC-FAMILY TRANSCRIPTIONAL REGULATOR"/>
    <property type="match status" value="1"/>
</dbReference>
<evidence type="ECO:0000313" key="10">
    <source>
        <dbReference type="Proteomes" id="UP000199006"/>
    </source>
</evidence>
<dbReference type="SUPFAM" id="SSF52172">
    <property type="entry name" value="CheY-like"/>
    <property type="match status" value="1"/>
</dbReference>
<dbReference type="InterPro" id="IPR020449">
    <property type="entry name" value="Tscrpt_reg_AraC-type_HTH"/>
</dbReference>
<dbReference type="Pfam" id="PF12833">
    <property type="entry name" value="HTH_18"/>
    <property type="match status" value="1"/>
</dbReference>
<dbReference type="STRING" id="29563.SAMN02983006_01816"/>
<keyword evidence="6" id="KW-0597">Phosphoprotein</keyword>
<organism evidence="9 10">
    <name type="scientific">Halanaerobium salsuginis</name>
    <dbReference type="NCBI Taxonomy" id="29563"/>
    <lineage>
        <taxon>Bacteria</taxon>
        <taxon>Bacillati</taxon>
        <taxon>Bacillota</taxon>
        <taxon>Clostridia</taxon>
        <taxon>Halanaerobiales</taxon>
        <taxon>Halanaerobiaceae</taxon>
        <taxon>Halanaerobium</taxon>
    </lineage>
</organism>